<dbReference type="Pfam" id="PF00501">
    <property type="entry name" value="AMP-binding"/>
    <property type="match status" value="1"/>
</dbReference>
<dbReference type="Gene3D" id="3.40.50.12780">
    <property type="entry name" value="N-terminal domain of ligase-like"/>
    <property type="match status" value="1"/>
</dbReference>
<dbReference type="EMBL" id="JAUSVX010000002">
    <property type="protein sequence ID" value="MDQ0468805.1"/>
    <property type="molecule type" value="Genomic_DNA"/>
</dbReference>
<comment type="caution">
    <text evidence="2">The sequence shown here is derived from an EMBL/GenBank/DDBJ whole genome shotgun (WGS) entry which is preliminary data.</text>
</comment>
<keyword evidence="3" id="KW-1185">Reference proteome</keyword>
<protein>
    <submittedName>
        <fullName evidence="2">Acyl-CoA synthetase (AMP-forming)/AMP-acid ligase II</fullName>
    </submittedName>
</protein>
<keyword evidence="2" id="KW-0436">Ligase</keyword>
<dbReference type="GO" id="GO:0016874">
    <property type="term" value="F:ligase activity"/>
    <property type="evidence" value="ECO:0007669"/>
    <property type="project" value="UniProtKB-KW"/>
</dbReference>
<dbReference type="Proteomes" id="UP001242480">
    <property type="component" value="Unassembled WGS sequence"/>
</dbReference>
<name>A0ABU0J3G6_9HYPH</name>
<reference evidence="2 3" key="1">
    <citation type="submission" date="2023-07" db="EMBL/GenBank/DDBJ databases">
        <title>Genomic Encyclopedia of Type Strains, Phase IV (KMG-IV): sequencing the most valuable type-strain genomes for metagenomic binning, comparative biology and taxonomic classification.</title>
        <authorList>
            <person name="Goeker M."/>
        </authorList>
    </citation>
    <scope>NUCLEOTIDE SEQUENCE [LARGE SCALE GENOMIC DNA]</scope>
    <source>
        <strain evidence="2 3">DSM 19619</strain>
    </source>
</reference>
<dbReference type="InterPro" id="IPR000873">
    <property type="entry name" value="AMP-dep_synth/lig_dom"/>
</dbReference>
<organism evidence="2 3">
    <name type="scientific">Labrys wisconsinensis</name>
    <dbReference type="NCBI Taxonomy" id="425677"/>
    <lineage>
        <taxon>Bacteria</taxon>
        <taxon>Pseudomonadati</taxon>
        <taxon>Pseudomonadota</taxon>
        <taxon>Alphaproteobacteria</taxon>
        <taxon>Hyphomicrobiales</taxon>
        <taxon>Xanthobacteraceae</taxon>
        <taxon>Labrys</taxon>
    </lineage>
</organism>
<evidence type="ECO:0000259" key="1">
    <source>
        <dbReference type="Pfam" id="PF00501"/>
    </source>
</evidence>
<dbReference type="SUPFAM" id="SSF56801">
    <property type="entry name" value="Acetyl-CoA synthetase-like"/>
    <property type="match status" value="1"/>
</dbReference>
<evidence type="ECO:0000313" key="3">
    <source>
        <dbReference type="Proteomes" id="UP001242480"/>
    </source>
</evidence>
<gene>
    <name evidence="2" type="ORF">QO011_001805</name>
</gene>
<evidence type="ECO:0000313" key="2">
    <source>
        <dbReference type="EMBL" id="MDQ0468805.1"/>
    </source>
</evidence>
<dbReference type="PANTHER" id="PTHR43201:SF32">
    <property type="entry name" value="2-SUCCINYLBENZOATE--COA LIGASE, CHLOROPLASTIC_PEROXISOMAL"/>
    <property type="match status" value="1"/>
</dbReference>
<accession>A0ABU0J3G6</accession>
<feature type="domain" description="AMP-dependent synthetase/ligase" evidence="1">
    <location>
        <begin position="21"/>
        <end position="285"/>
    </location>
</feature>
<sequence length="519" mass="53495">MILTASQRPGAGRVTLDQLVQHHAQRQGEALALMDAPDRPLWTEGRPRRLTWAQVEAATAAVAGRLTELGLATDNVVAIQGPNASDTLIAILGCLRAQLVPAPMPANWRNAEAAEAIVRIGAKAIFAATRAGPAHPADALRYVAAETFAIRFVCGFGAETPDGVVPFEDCIATPRPPAASARGTRMGNPAEHLAAVTWDCGSHGPFPVARNHNEWLAAGLAVLSGLGLDRESVLLSTLSPCGFAGLATGLVPWLMSGCALVLHQAFDATVFGVQVERHAVTHAVLPEVVATAGRREGLLQGPSLRGIASVTRRADLPMGPSIEDGPRTSAFAVLGELGLTAVTPGADGTPTLPLASPAQAEGVDAAGITFEVDPGGMLRLRGAMVPRAAFPGSERGAAYPLATDGWVSTGFPATADGGHARIEGPRRDVLTIGGHTLSLAALDSLYSDVPGAMAVNAVARPDTLLGQRLVLEAMPEAGSELTTVSLAMHAETKSASPLAMTADAFIGDRRKSARLAGAA</sequence>
<dbReference type="RefSeq" id="WP_307270503.1">
    <property type="nucleotide sequence ID" value="NZ_JAUSVX010000002.1"/>
</dbReference>
<proteinExistence type="predicted"/>
<dbReference type="InterPro" id="IPR042099">
    <property type="entry name" value="ANL_N_sf"/>
</dbReference>
<dbReference type="PANTHER" id="PTHR43201">
    <property type="entry name" value="ACYL-COA SYNTHETASE"/>
    <property type="match status" value="1"/>
</dbReference>